<dbReference type="Proteomes" id="UP000294576">
    <property type="component" value="Unassembled WGS sequence"/>
</dbReference>
<reference evidence="12 13" key="1">
    <citation type="submission" date="2019-03" db="EMBL/GenBank/DDBJ databases">
        <title>Genomic Encyclopedia of Type Strains, Phase IV (KMG-V): Genome sequencing to study the core and pangenomes of soil and plant-associated prokaryotes.</title>
        <authorList>
            <person name="Whitman W."/>
        </authorList>
    </citation>
    <scope>NUCLEOTIDE SEQUENCE [LARGE SCALE GENOMIC DNA]</scope>
    <source>
        <strain evidence="12 13">Hc14</strain>
    </source>
</reference>
<proteinExistence type="inferred from homology"/>
<keyword evidence="6 9" id="KW-1133">Transmembrane helix</keyword>
<evidence type="ECO:0000256" key="1">
    <source>
        <dbReference type="ARBA" id="ARBA00004651"/>
    </source>
</evidence>
<comment type="similarity">
    <text evidence="2">Belongs to the cation diffusion facilitator (CDF) transporter (TC 2.A.4) family.</text>
</comment>
<evidence type="ECO:0000256" key="5">
    <source>
        <dbReference type="ARBA" id="ARBA00022692"/>
    </source>
</evidence>
<feature type="transmembrane region" description="Helical" evidence="9">
    <location>
        <begin position="132"/>
        <end position="150"/>
    </location>
</feature>
<dbReference type="InterPro" id="IPR027469">
    <property type="entry name" value="Cation_efflux_TMD_sf"/>
</dbReference>
<dbReference type="Gene3D" id="1.20.1510.10">
    <property type="entry name" value="Cation efflux protein transmembrane domain"/>
    <property type="match status" value="1"/>
</dbReference>
<keyword evidence="4" id="KW-1003">Cell membrane</keyword>
<dbReference type="GO" id="GO:0006882">
    <property type="term" value="P:intracellular zinc ion homeostasis"/>
    <property type="evidence" value="ECO:0007669"/>
    <property type="project" value="TreeGrafter"/>
</dbReference>
<evidence type="ECO:0000256" key="7">
    <source>
        <dbReference type="ARBA" id="ARBA00023136"/>
    </source>
</evidence>
<comment type="subcellular location">
    <subcellularLocation>
        <location evidence="1">Cell membrane</location>
        <topology evidence="1">Multi-pass membrane protein</topology>
    </subcellularLocation>
</comment>
<dbReference type="GO" id="GO:0015086">
    <property type="term" value="F:cadmium ion transmembrane transporter activity"/>
    <property type="evidence" value="ECO:0007669"/>
    <property type="project" value="TreeGrafter"/>
</dbReference>
<dbReference type="SUPFAM" id="SSF160240">
    <property type="entry name" value="Cation efflux protein cytoplasmic domain-like"/>
    <property type="match status" value="1"/>
</dbReference>
<dbReference type="InterPro" id="IPR027470">
    <property type="entry name" value="Cation_efflux_CTD"/>
</dbReference>
<dbReference type="PANTHER" id="PTHR43840:SF15">
    <property type="entry name" value="MITOCHONDRIAL METAL TRANSPORTER 1-RELATED"/>
    <property type="match status" value="1"/>
</dbReference>
<evidence type="ECO:0000256" key="2">
    <source>
        <dbReference type="ARBA" id="ARBA00008114"/>
    </source>
</evidence>
<dbReference type="InterPro" id="IPR050291">
    <property type="entry name" value="CDF_Transporter"/>
</dbReference>
<protein>
    <recommendedName>
        <fullName evidence="8">Protein p34</fullName>
    </recommendedName>
</protein>
<dbReference type="InterPro" id="IPR036837">
    <property type="entry name" value="Cation_efflux_CTD_sf"/>
</dbReference>
<evidence type="ECO:0000256" key="4">
    <source>
        <dbReference type="ARBA" id="ARBA00022475"/>
    </source>
</evidence>
<evidence type="ECO:0000313" key="13">
    <source>
        <dbReference type="Proteomes" id="UP000294576"/>
    </source>
</evidence>
<organism evidence="12 13">
    <name type="scientific">Rhizobium sullae</name>
    <name type="common">Rhizobium hedysari</name>
    <dbReference type="NCBI Taxonomy" id="50338"/>
    <lineage>
        <taxon>Bacteria</taxon>
        <taxon>Pseudomonadati</taxon>
        <taxon>Pseudomonadota</taxon>
        <taxon>Alphaproteobacteria</taxon>
        <taxon>Hyphomicrobiales</taxon>
        <taxon>Rhizobiaceae</taxon>
        <taxon>Rhizobium/Agrobacterium group</taxon>
        <taxon>Rhizobium</taxon>
    </lineage>
</organism>
<dbReference type="GO" id="GO:0005886">
    <property type="term" value="C:plasma membrane"/>
    <property type="evidence" value="ECO:0007669"/>
    <property type="project" value="UniProtKB-SubCell"/>
</dbReference>
<dbReference type="InterPro" id="IPR058533">
    <property type="entry name" value="Cation_efflux_TM"/>
</dbReference>
<gene>
    <name evidence="12" type="ORF">EV132_104162</name>
</gene>
<keyword evidence="3" id="KW-0813">Transport</keyword>
<dbReference type="Gene3D" id="3.30.70.1350">
    <property type="entry name" value="Cation efflux protein, cytoplasmic domain"/>
    <property type="match status" value="1"/>
</dbReference>
<keyword evidence="7 9" id="KW-0472">Membrane</keyword>
<dbReference type="FunFam" id="3.30.70.1350:FF:000002">
    <property type="entry name" value="Ferrous-iron efflux pump FieF"/>
    <property type="match status" value="1"/>
</dbReference>
<evidence type="ECO:0000256" key="9">
    <source>
        <dbReference type="SAM" id="Phobius"/>
    </source>
</evidence>
<dbReference type="Pfam" id="PF01545">
    <property type="entry name" value="Cation_efflux"/>
    <property type="match status" value="1"/>
</dbReference>
<dbReference type="AlphaFoldDB" id="A0A4R3Q8I5"/>
<dbReference type="SUPFAM" id="SSF161111">
    <property type="entry name" value="Cation efflux protein transmembrane domain-like"/>
    <property type="match status" value="1"/>
</dbReference>
<feature type="domain" description="Cation efflux protein transmembrane" evidence="10">
    <location>
        <begin position="68"/>
        <end position="259"/>
    </location>
</feature>
<dbReference type="PANTHER" id="PTHR43840">
    <property type="entry name" value="MITOCHONDRIAL METAL TRANSPORTER 1-RELATED"/>
    <property type="match status" value="1"/>
</dbReference>
<dbReference type="InterPro" id="IPR002524">
    <property type="entry name" value="Cation_efflux"/>
</dbReference>
<evidence type="ECO:0000259" key="11">
    <source>
        <dbReference type="Pfam" id="PF16916"/>
    </source>
</evidence>
<dbReference type="GO" id="GO:0015341">
    <property type="term" value="F:zinc efflux antiporter activity"/>
    <property type="evidence" value="ECO:0007669"/>
    <property type="project" value="TreeGrafter"/>
</dbReference>
<dbReference type="Pfam" id="PF16916">
    <property type="entry name" value="ZT_dimer"/>
    <property type="match status" value="1"/>
</dbReference>
<name>A0A4R3Q8I5_RHISU</name>
<dbReference type="GO" id="GO:0015093">
    <property type="term" value="F:ferrous iron transmembrane transporter activity"/>
    <property type="evidence" value="ECO:0007669"/>
    <property type="project" value="TreeGrafter"/>
</dbReference>
<feature type="transmembrane region" description="Helical" evidence="9">
    <location>
        <begin position="170"/>
        <end position="188"/>
    </location>
</feature>
<feature type="transmembrane region" description="Helical" evidence="9">
    <location>
        <begin position="209"/>
        <end position="228"/>
    </location>
</feature>
<feature type="transmembrane region" description="Helical" evidence="9">
    <location>
        <begin position="91"/>
        <end position="112"/>
    </location>
</feature>
<dbReference type="NCBIfam" id="TIGR01297">
    <property type="entry name" value="CDF"/>
    <property type="match status" value="1"/>
</dbReference>
<evidence type="ECO:0000256" key="3">
    <source>
        <dbReference type="ARBA" id="ARBA00022448"/>
    </source>
</evidence>
<evidence type="ECO:0000256" key="8">
    <source>
        <dbReference type="ARBA" id="ARBA00068882"/>
    </source>
</evidence>
<comment type="caution">
    <text evidence="12">The sequence shown here is derived from an EMBL/GenBank/DDBJ whole genome shotgun (WGS) entry which is preliminary data.</text>
</comment>
<sequence>MPQAGQFDKTPVIPHITRIGRLRDFRAGGFAFEWAKCCNSFASALRLARGIDMDGQGNLAVQRLALWSIPLSLGVMGLKMVAWWVTGSVALLSDGLESTVNVVAAVIAYFVIRYAQRPADHDHPFGHHKAEYLSAVIEGVLIVVAALLIVNEAIGHLAAPRMLDAPALGLAINFGAGVINAVWAQLLIRTGRKHRSAALAADGQHIMSDVVTSVGVLIGLLLAIATGYPIFDPMLAILVAVNILYQGWKVISHSIGGLMDQAVEPEEEEAIKQAIATHAAGSIGVHDLKTRRAGSVTFVDFHLVVPAAMPVRQAHDICDRLEDAIRAVHPGASIAIHVEPEGERAHGIRVKVVKDV</sequence>
<keyword evidence="5 9" id="KW-0812">Transmembrane</keyword>
<dbReference type="EMBL" id="SMBH01000004">
    <property type="protein sequence ID" value="TCU17139.1"/>
    <property type="molecule type" value="Genomic_DNA"/>
</dbReference>
<feature type="domain" description="Cation efflux protein cytoplasmic" evidence="11">
    <location>
        <begin position="264"/>
        <end position="341"/>
    </location>
</feature>
<evidence type="ECO:0000256" key="6">
    <source>
        <dbReference type="ARBA" id="ARBA00022989"/>
    </source>
</evidence>
<feature type="transmembrane region" description="Helical" evidence="9">
    <location>
        <begin position="64"/>
        <end position="85"/>
    </location>
</feature>
<evidence type="ECO:0000313" key="12">
    <source>
        <dbReference type="EMBL" id="TCU17139.1"/>
    </source>
</evidence>
<evidence type="ECO:0000259" key="10">
    <source>
        <dbReference type="Pfam" id="PF01545"/>
    </source>
</evidence>
<accession>A0A4R3Q8I5</accession>